<dbReference type="Gene3D" id="2.60.40.10">
    <property type="entry name" value="Immunoglobulins"/>
    <property type="match status" value="1"/>
</dbReference>
<organism evidence="2">
    <name type="scientific">Timema douglasi</name>
    <name type="common">Walking stick</name>
    <dbReference type="NCBI Taxonomy" id="61478"/>
    <lineage>
        <taxon>Eukaryota</taxon>
        <taxon>Metazoa</taxon>
        <taxon>Ecdysozoa</taxon>
        <taxon>Arthropoda</taxon>
        <taxon>Hexapoda</taxon>
        <taxon>Insecta</taxon>
        <taxon>Pterygota</taxon>
        <taxon>Neoptera</taxon>
        <taxon>Polyneoptera</taxon>
        <taxon>Phasmatodea</taxon>
        <taxon>Timematodea</taxon>
        <taxon>Timematoidea</taxon>
        <taxon>Timematidae</taxon>
        <taxon>Timema</taxon>
    </lineage>
</organism>
<protein>
    <submittedName>
        <fullName evidence="2">Uncharacterized protein</fullName>
    </submittedName>
</protein>
<dbReference type="PROSITE" id="PS50194">
    <property type="entry name" value="FILAMIN_REPEAT"/>
    <property type="match status" value="1"/>
</dbReference>
<dbReference type="InterPro" id="IPR001298">
    <property type="entry name" value="Filamin/ABP280_rpt"/>
</dbReference>
<dbReference type="SUPFAM" id="SSF81296">
    <property type="entry name" value="E set domains"/>
    <property type="match status" value="1"/>
</dbReference>
<sequence length="177" mass="19560">MESDLDIEDNGDDTFSIYYTLIDVVISSDLDIDIEDNGDDTFSIYYTVKDAGDYTLSIKFGGQPVPDGFYTFTVPPYRLLPVQLVDLCGRGVLSDLTAAADDDDDDDDDHRRCCCYLRSASLDLISSPLDHREYLPFTPTPPSCYNLLSPPRSAGWPPCDAIFSSPPPSLIDIPPCI</sequence>
<dbReference type="SMART" id="SM00557">
    <property type="entry name" value="IG_FLMN"/>
    <property type="match status" value="1"/>
</dbReference>
<evidence type="ECO:0000256" key="1">
    <source>
        <dbReference type="PROSITE-ProRule" id="PRU00087"/>
    </source>
</evidence>
<reference evidence="2" key="1">
    <citation type="submission" date="2020-11" db="EMBL/GenBank/DDBJ databases">
        <authorList>
            <person name="Tran Van P."/>
        </authorList>
    </citation>
    <scope>NUCLEOTIDE SEQUENCE</scope>
</reference>
<name>A0A7R8Z9C9_TIMDO</name>
<proteinExistence type="predicted"/>
<feature type="repeat" description="Filamin" evidence="1">
    <location>
        <begin position="1"/>
        <end position="74"/>
    </location>
</feature>
<dbReference type="EMBL" id="OA565363">
    <property type="protein sequence ID" value="CAD7196861.1"/>
    <property type="molecule type" value="Genomic_DNA"/>
</dbReference>
<dbReference type="AlphaFoldDB" id="A0A7R8Z9C9"/>
<gene>
    <name evidence="2" type="ORF">TDIB3V08_LOCUS3187</name>
</gene>
<dbReference type="InterPro" id="IPR014756">
    <property type="entry name" value="Ig_E-set"/>
</dbReference>
<evidence type="ECO:0000313" key="2">
    <source>
        <dbReference type="EMBL" id="CAD7196861.1"/>
    </source>
</evidence>
<dbReference type="InterPro" id="IPR013783">
    <property type="entry name" value="Ig-like_fold"/>
</dbReference>
<dbReference type="InterPro" id="IPR017868">
    <property type="entry name" value="Filamin/ABP280_repeat-like"/>
</dbReference>
<dbReference type="Pfam" id="PF00630">
    <property type="entry name" value="Filamin"/>
    <property type="match status" value="1"/>
</dbReference>
<accession>A0A7R8Z9C9</accession>